<dbReference type="PROSITE" id="PS00862">
    <property type="entry name" value="OX2_COVAL_FAD"/>
    <property type="match status" value="1"/>
</dbReference>
<dbReference type="InterPro" id="IPR006094">
    <property type="entry name" value="Oxid_FAD_bind_N"/>
</dbReference>
<dbReference type="InterPro" id="IPR050416">
    <property type="entry name" value="FAD-linked_Oxidoreductase"/>
</dbReference>
<dbReference type="GO" id="GO:0016491">
    <property type="term" value="F:oxidoreductase activity"/>
    <property type="evidence" value="ECO:0007669"/>
    <property type="project" value="UniProtKB-KW"/>
</dbReference>
<evidence type="ECO:0000256" key="3">
    <source>
        <dbReference type="ARBA" id="ARBA00022630"/>
    </source>
</evidence>
<dbReference type="InterPro" id="IPR036318">
    <property type="entry name" value="FAD-bd_PCMH-like_sf"/>
</dbReference>
<dbReference type="Gene3D" id="3.30.465.10">
    <property type="match status" value="1"/>
</dbReference>
<keyword evidence="5" id="KW-0560">Oxidoreductase</keyword>
<dbReference type="InterPro" id="IPR016169">
    <property type="entry name" value="FAD-bd_PCMH_sub2"/>
</dbReference>
<evidence type="ECO:0000256" key="5">
    <source>
        <dbReference type="ARBA" id="ARBA00023002"/>
    </source>
</evidence>
<dbReference type="PANTHER" id="PTHR42973:SF39">
    <property type="entry name" value="FAD-BINDING PCMH-TYPE DOMAIN-CONTAINING PROTEIN"/>
    <property type="match status" value="1"/>
</dbReference>
<dbReference type="AlphaFoldDB" id="A0A511MJ97"/>
<dbReference type="EMBL" id="BJXA01000033">
    <property type="protein sequence ID" value="GEM40167.1"/>
    <property type="molecule type" value="Genomic_DNA"/>
</dbReference>
<evidence type="ECO:0000256" key="4">
    <source>
        <dbReference type="ARBA" id="ARBA00022827"/>
    </source>
</evidence>
<protein>
    <submittedName>
        <fullName evidence="7">FAD-linked oxidase</fullName>
    </submittedName>
</protein>
<keyword evidence="3" id="KW-0285">Flavoprotein</keyword>
<dbReference type="InterPro" id="IPR006093">
    <property type="entry name" value="Oxy_OxRdtase_FAD_BS"/>
</dbReference>
<organism evidence="7 8">
    <name type="scientific">Nocardia ninae NBRC 108245</name>
    <dbReference type="NCBI Taxonomy" id="1210091"/>
    <lineage>
        <taxon>Bacteria</taxon>
        <taxon>Bacillati</taxon>
        <taxon>Actinomycetota</taxon>
        <taxon>Actinomycetes</taxon>
        <taxon>Mycobacteriales</taxon>
        <taxon>Nocardiaceae</taxon>
        <taxon>Nocardia</taxon>
    </lineage>
</organism>
<dbReference type="RefSeq" id="WP_147135074.1">
    <property type="nucleotide sequence ID" value="NZ_BJXA01000033.1"/>
</dbReference>
<dbReference type="Pfam" id="PF08031">
    <property type="entry name" value="BBE"/>
    <property type="match status" value="1"/>
</dbReference>
<evidence type="ECO:0000313" key="8">
    <source>
        <dbReference type="Proteomes" id="UP000321424"/>
    </source>
</evidence>
<feature type="domain" description="FAD-binding PCMH-type" evidence="6">
    <location>
        <begin position="36"/>
        <end position="212"/>
    </location>
</feature>
<comment type="caution">
    <text evidence="7">The sequence shown here is derived from an EMBL/GenBank/DDBJ whole genome shotgun (WGS) entry which is preliminary data.</text>
</comment>
<reference evidence="7 8" key="1">
    <citation type="submission" date="2019-07" db="EMBL/GenBank/DDBJ databases">
        <title>Whole genome shotgun sequence of Nocardia ninae NBRC 108245.</title>
        <authorList>
            <person name="Hosoyama A."/>
            <person name="Uohara A."/>
            <person name="Ohji S."/>
            <person name="Ichikawa N."/>
        </authorList>
    </citation>
    <scope>NUCLEOTIDE SEQUENCE [LARGE SCALE GENOMIC DNA]</scope>
    <source>
        <strain evidence="7 8">NBRC 108245</strain>
    </source>
</reference>
<evidence type="ECO:0000256" key="2">
    <source>
        <dbReference type="ARBA" id="ARBA00005466"/>
    </source>
</evidence>
<dbReference type="Gene3D" id="3.40.462.20">
    <property type="match status" value="1"/>
</dbReference>
<name>A0A511MJ97_9NOCA</name>
<dbReference type="GO" id="GO:0071949">
    <property type="term" value="F:FAD binding"/>
    <property type="evidence" value="ECO:0007669"/>
    <property type="project" value="InterPro"/>
</dbReference>
<dbReference type="InterPro" id="IPR012951">
    <property type="entry name" value="BBE"/>
</dbReference>
<dbReference type="Pfam" id="PF01565">
    <property type="entry name" value="FAD_binding_4"/>
    <property type="match status" value="1"/>
</dbReference>
<comment type="similarity">
    <text evidence="2">Belongs to the oxygen-dependent FAD-linked oxidoreductase family.</text>
</comment>
<dbReference type="PROSITE" id="PS51387">
    <property type="entry name" value="FAD_PCMH"/>
    <property type="match status" value="1"/>
</dbReference>
<dbReference type="Proteomes" id="UP000321424">
    <property type="component" value="Unassembled WGS sequence"/>
</dbReference>
<dbReference type="InterPro" id="IPR016166">
    <property type="entry name" value="FAD-bd_PCMH"/>
</dbReference>
<dbReference type="OrthoDB" id="545125at2"/>
<keyword evidence="4" id="KW-0274">FAD</keyword>
<sequence length="483" mass="52894">MTDIATLLHQHLPSTQMSFEGDPDYDRARATWNVRTQFHPLGVVRPRSTAEVATVVRCAREAGVTQIAIRSGGHSIEGNGLGGRGGHALVIDLIHLDKVTVAPGARTATVEPGALLGNLYWEAWSHGELMVPGGDCLPVGVGGQATCGGYGRAVRRYGILTDHVMQVEVVTADGRVLIADEDTNSDLFWALRGSGTGSFAVITKFVLRLHTAPKAPANFSLRYRLTDIDFVETFTALQDYTLNAPTTFSPMLVIWKGILEMVGVLLTDTPAERDSMIADMRARLPRPTESDIEPMSYIDVIATQAATQTSAHWLAEPGKLSREADENLRYQAIKAAHLPEPFTPEVIAKLGELAARQPLQGARMQMQALDPASGLPADATAVKVRGSVWLLGFGTDVESGETDDPAQLVPLGEQRRWWPREAYELMYPHTVGGYIGDDDLEEQLHGRDMYASYYGAHFPRLQTIKRKYDPDNLFHNAMSIPLD</sequence>
<comment type="cofactor">
    <cofactor evidence="1">
        <name>FAD</name>
        <dbReference type="ChEBI" id="CHEBI:57692"/>
    </cofactor>
</comment>
<dbReference type="SUPFAM" id="SSF56176">
    <property type="entry name" value="FAD-binding/transporter-associated domain-like"/>
    <property type="match status" value="1"/>
</dbReference>
<proteinExistence type="inferred from homology"/>
<gene>
    <name evidence="7" type="ORF">NN4_46860</name>
</gene>
<evidence type="ECO:0000256" key="1">
    <source>
        <dbReference type="ARBA" id="ARBA00001974"/>
    </source>
</evidence>
<keyword evidence="8" id="KW-1185">Reference proteome</keyword>
<evidence type="ECO:0000313" key="7">
    <source>
        <dbReference type="EMBL" id="GEM40167.1"/>
    </source>
</evidence>
<evidence type="ECO:0000259" key="6">
    <source>
        <dbReference type="PROSITE" id="PS51387"/>
    </source>
</evidence>
<dbReference type="PANTHER" id="PTHR42973">
    <property type="entry name" value="BINDING OXIDOREDUCTASE, PUTATIVE (AFU_ORTHOLOGUE AFUA_1G17690)-RELATED"/>
    <property type="match status" value="1"/>
</dbReference>
<accession>A0A511MJ97</accession>